<keyword evidence="3" id="KW-0472">Membrane</keyword>
<dbReference type="CDD" id="cd12914">
    <property type="entry name" value="PDC1_DGC_like"/>
    <property type="match status" value="1"/>
</dbReference>
<keyword evidence="3" id="KW-0812">Transmembrane</keyword>
<dbReference type="CDD" id="cd12915">
    <property type="entry name" value="PDC2_DGC_like"/>
    <property type="match status" value="1"/>
</dbReference>
<protein>
    <recommendedName>
        <fullName evidence="1">diguanylate cyclase</fullName>
        <ecNumber evidence="1">2.7.7.65</ecNumber>
    </recommendedName>
</protein>
<dbReference type="EMBL" id="CP012747">
    <property type="protein sequence ID" value="ALL67545.1"/>
    <property type="molecule type" value="Genomic_DNA"/>
</dbReference>
<dbReference type="InterPro" id="IPR043128">
    <property type="entry name" value="Rev_trsase/Diguanyl_cyclase"/>
</dbReference>
<reference evidence="5 6" key="1">
    <citation type="journal article" date="2014" name="Genome Announc.">
        <title>Draft Genome Sequence of the Haloacid-Degrading Burkholderia caribensis Strain MBA4.</title>
        <authorList>
            <person name="Pan Y."/>
            <person name="Kong K.F."/>
            <person name="Tsang J.S."/>
        </authorList>
    </citation>
    <scope>NUCLEOTIDE SEQUENCE [LARGE SCALE GENOMIC DNA]</scope>
    <source>
        <strain evidence="5 6">MBA4</strain>
    </source>
</reference>
<dbReference type="NCBIfam" id="TIGR00254">
    <property type="entry name" value="GGDEF"/>
    <property type="match status" value="1"/>
</dbReference>
<dbReference type="CDD" id="cd01949">
    <property type="entry name" value="GGDEF"/>
    <property type="match status" value="1"/>
</dbReference>
<feature type="transmembrane region" description="Helical" evidence="3">
    <location>
        <begin position="318"/>
        <end position="344"/>
    </location>
</feature>
<evidence type="ECO:0000313" key="5">
    <source>
        <dbReference type="EMBL" id="ALL67545.1"/>
    </source>
</evidence>
<dbReference type="InterPro" id="IPR000160">
    <property type="entry name" value="GGDEF_dom"/>
</dbReference>
<evidence type="ECO:0000259" key="4">
    <source>
        <dbReference type="PROSITE" id="PS50887"/>
    </source>
</evidence>
<dbReference type="Gene3D" id="3.30.70.270">
    <property type="match status" value="1"/>
</dbReference>
<evidence type="ECO:0000256" key="2">
    <source>
        <dbReference type="ARBA" id="ARBA00034247"/>
    </source>
</evidence>
<dbReference type="PANTHER" id="PTHR45138:SF9">
    <property type="entry name" value="DIGUANYLATE CYCLASE DGCM-RELATED"/>
    <property type="match status" value="1"/>
</dbReference>
<dbReference type="InterPro" id="IPR050469">
    <property type="entry name" value="Diguanylate_Cyclase"/>
</dbReference>
<dbReference type="Proteomes" id="UP000019146">
    <property type="component" value="Chromosome 2"/>
</dbReference>
<dbReference type="InterPro" id="IPR029787">
    <property type="entry name" value="Nucleotide_cyclase"/>
</dbReference>
<feature type="transmembrane region" description="Helical" evidence="3">
    <location>
        <begin position="46"/>
        <end position="67"/>
    </location>
</feature>
<dbReference type="PANTHER" id="PTHR45138">
    <property type="entry name" value="REGULATORY COMPONENTS OF SENSORY TRANSDUCTION SYSTEM"/>
    <property type="match status" value="1"/>
</dbReference>
<dbReference type="Gene3D" id="3.30.450.20">
    <property type="entry name" value="PAS domain"/>
    <property type="match status" value="2"/>
</dbReference>
<gene>
    <name evidence="5" type="ORF">K788_0008112</name>
</gene>
<dbReference type="PROSITE" id="PS50887">
    <property type="entry name" value="GGDEF"/>
    <property type="match status" value="1"/>
</dbReference>
<dbReference type="SUPFAM" id="SSF55073">
    <property type="entry name" value="Nucleotide cyclase"/>
    <property type="match status" value="1"/>
</dbReference>
<dbReference type="KEGG" id="bcai:K788_0008112"/>
<accession>A0A0P0RGR0</accession>
<evidence type="ECO:0000313" key="6">
    <source>
        <dbReference type="Proteomes" id="UP000019146"/>
    </source>
</evidence>
<sequence length="518" mass="56264">MKRLTSAINHQPVKNTASVTRSLTGRLRTFVQCLRPRGHGNAPHRAFILLPALTVLILAVLWVTILMRLRVEKTAVLHDARVAAGTVASALDTHTLKTIHDVDTIALLVKYGYESSPDTFDLKKYQAYGLITADTALQVTLAGADGHVIASTIPFSGAIDLSDRKHFRVHRERPDVGLFLSEPLVGRISRQWSIQATRRINHPDGSFGGVVIVSENPAWLTDGFYTSAALGEHGMIAVLSGRGSMLSRRAGDAPSRTGESLPTGYVDPRGNDDMFTDPIDRVERIVARREVKRYGLTVMAGLSVAETLDDYYRMRRVYVTMASVISAILVGLSTWIAALILKLLKGRAQLHRLAHTDRLTGLSNRGCIMDRLEEAVSAPDAAGRVAVIFVDLDRFKELNDTFGHHLGDTILADIARRLLEVAQGRAQVGRLGGDEFLLVIEDGAALAPEVADAITAALEVPVSVHGNAYRVCASLGIAVLQPGECAEDLVKSADRVMYDAKELSRANRAPRAKNALVA</sequence>
<dbReference type="EC" id="2.7.7.65" evidence="1"/>
<keyword evidence="3" id="KW-1133">Transmembrane helix</keyword>
<dbReference type="SMART" id="SM00267">
    <property type="entry name" value="GGDEF"/>
    <property type="match status" value="1"/>
</dbReference>
<dbReference type="GO" id="GO:0052621">
    <property type="term" value="F:diguanylate cyclase activity"/>
    <property type="evidence" value="ECO:0007669"/>
    <property type="project" value="UniProtKB-EC"/>
</dbReference>
<dbReference type="AlphaFoldDB" id="A0A0P0RGR0"/>
<name>A0A0P0RGR0_9BURK</name>
<feature type="domain" description="GGDEF" evidence="4">
    <location>
        <begin position="383"/>
        <end position="518"/>
    </location>
</feature>
<dbReference type="Pfam" id="PF00990">
    <property type="entry name" value="GGDEF"/>
    <property type="match status" value="1"/>
</dbReference>
<organism evidence="5 6">
    <name type="scientific">Paraburkholderia caribensis MBA4</name>
    <dbReference type="NCBI Taxonomy" id="1323664"/>
    <lineage>
        <taxon>Bacteria</taxon>
        <taxon>Pseudomonadati</taxon>
        <taxon>Pseudomonadota</taxon>
        <taxon>Betaproteobacteria</taxon>
        <taxon>Burkholderiales</taxon>
        <taxon>Burkholderiaceae</taxon>
        <taxon>Paraburkholderia</taxon>
    </lineage>
</organism>
<evidence type="ECO:0000256" key="3">
    <source>
        <dbReference type="SAM" id="Phobius"/>
    </source>
</evidence>
<proteinExistence type="predicted"/>
<evidence type="ECO:0000256" key="1">
    <source>
        <dbReference type="ARBA" id="ARBA00012528"/>
    </source>
</evidence>
<comment type="catalytic activity">
    <reaction evidence="2">
        <text>2 GTP = 3',3'-c-di-GMP + 2 diphosphate</text>
        <dbReference type="Rhea" id="RHEA:24898"/>
        <dbReference type="ChEBI" id="CHEBI:33019"/>
        <dbReference type="ChEBI" id="CHEBI:37565"/>
        <dbReference type="ChEBI" id="CHEBI:58805"/>
        <dbReference type="EC" id="2.7.7.65"/>
    </reaction>
</comment>